<feature type="domain" description="Mechanosensitive ion channel MscS C-terminal" evidence="9">
    <location>
        <begin position="190"/>
        <end position="272"/>
    </location>
</feature>
<name>A0ABW8Z269_9FLAO</name>
<evidence type="ECO:0000256" key="1">
    <source>
        <dbReference type="ARBA" id="ARBA00004651"/>
    </source>
</evidence>
<evidence type="ECO:0000313" key="10">
    <source>
        <dbReference type="EMBL" id="MFL9845912.1"/>
    </source>
</evidence>
<dbReference type="SUPFAM" id="SSF50182">
    <property type="entry name" value="Sm-like ribonucleoproteins"/>
    <property type="match status" value="1"/>
</dbReference>
<keyword evidence="6 7" id="KW-0472">Membrane</keyword>
<keyword evidence="5 7" id="KW-1133">Transmembrane helix</keyword>
<evidence type="ECO:0000256" key="3">
    <source>
        <dbReference type="ARBA" id="ARBA00022475"/>
    </source>
</evidence>
<gene>
    <name evidence="10" type="ORF">ABS766_15935</name>
</gene>
<proteinExistence type="inferred from homology"/>
<feature type="transmembrane region" description="Helical" evidence="7">
    <location>
        <begin position="71"/>
        <end position="91"/>
    </location>
</feature>
<dbReference type="InterPro" id="IPR023408">
    <property type="entry name" value="MscS_beta-dom_sf"/>
</dbReference>
<accession>A0ABW8Z269</accession>
<dbReference type="InterPro" id="IPR006686">
    <property type="entry name" value="MscS_channel_CS"/>
</dbReference>
<dbReference type="Gene3D" id="1.10.287.1260">
    <property type="match status" value="1"/>
</dbReference>
<dbReference type="Proteomes" id="UP001629156">
    <property type="component" value="Unassembled WGS sequence"/>
</dbReference>
<comment type="similarity">
    <text evidence="2">Belongs to the MscS (TC 1.A.23) family.</text>
</comment>
<dbReference type="Gene3D" id="2.30.30.60">
    <property type="match status" value="1"/>
</dbReference>
<dbReference type="Gene3D" id="3.30.70.100">
    <property type="match status" value="1"/>
</dbReference>
<comment type="caution">
    <text evidence="10">The sequence shown here is derived from an EMBL/GenBank/DDBJ whole genome shotgun (WGS) entry which is preliminary data.</text>
</comment>
<evidence type="ECO:0000313" key="11">
    <source>
        <dbReference type="Proteomes" id="UP001629156"/>
    </source>
</evidence>
<feature type="transmembrane region" description="Helical" evidence="7">
    <location>
        <begin position="97"/>
        <end position="117"/>
    </location>
</feature>
<dbReference type="PANTHER" id="PTHR30347:SF1">
    <property type="entry name" value="MECHANOSENSITIVE CHANNEL MSCK"/>
    <property type="match status" value="1"/>
</dbReference>
<organism evidence="10 11">
    <name type="scientific">Flavobacterium rhizosphaerae</name>
    <dbReference type="NCBI Taxonomy" id="3163298"/>
    <lineage>
        <taxon>Bacteria</taxon>
        <taxon>Pseudomonadati</taxon>
        <taxon>Bacteroidota</taxon>
        <taxon>Flavobacteriia</taxon>
        <taxon>Flavobacteriales</taxon>
        <taxon>Flavobacteriaceae</taxon>
        <taxon>Flavobacterium</taxon>
    </lineage>
</organism>
<dbReference type="InterPro" id="IPR052702">
    <property type="entry name" value="MscS-like_channel"/>
</dbReference>
<evidence type="ECO:0000256" key="2">
    <source>
        <dbReference type="ARBA" id="ARBA00008017"/>
    </source>
</evidence>
<dbReference type="Pfam" id="PF21082">
    <property type="entry name" value="MS_channel_3rd"/>
    <property type="match status" value="1"/>
</dbReference>
<keyword evidence="11" id="KW-1185">Reference proteome</keyword>
<dbReference type="InterPro" id="IPR010920">
    <property type="entry name" value="LSM_dom_sf"/>
</dbReference>
<comment type="subcellular location">
    <subcellularLocation>
        <location evidence="1">Cell membrane</location>
        <topology evidence="1">Multi-pass membrane protein</topology>
    </subcellularLocation>
</comment>
<dbReference type="PROSITE" id="PS01246">
    <property type="entry name" value="UPF0003"/>
    <property type="match status" value="1"/>
</dbReference>
<dbReference type="Pfam" id="PF00924">
    <property type="entry name" value="MS_channel_2nd"/>
    <property type="match status" value="1"/>
</dbReference>
<dbReference type="EMBL" id="JBELPZ010000024">
    <property type="protein sequence ID" value="MFL9845912.1"/>
    <property type="molecule type" value="Genomic_DNA"/>
</dbReference>
<keyword evidence="4 7" id="KW-0812">Transmembrane</keyword>
<evidence type="ECO:0000256" key="6">
    <source>
        <dbReference type="ARBA" id="ARBA00023136"/>
    </source>
</evidence>
<evidence type="ECO:0000259" key="8">
    <source>
        <dbReference type="Pfam" id="PF00924"/>
    </source>
</evidence>
<evidence type="ECO:0000259" key="9">
    <source>
        <dbReference type="Pfam" id="PF21082"/>
    </source>
</evidence>
<dbReference type="SUPFAM" id="SSF82861">
    <property type="entry name" value="Mechanosensitive channel protein MscS (YggB), transmembrane region"/>
    <property type="match status" value="1"/>
</dbReference>
<dbReference type="InterPro" id="IPR011066">
    <property type="entry name" value="MscS_channel_C_sf"/>
</dbReference>
<dbReference type="SUPFAM" id="SSF82689">
    <property type="entry name" value="Mechanosensitive channel protein MscS (YggB), C-terminal domain"/>
    <property type="match status" value="1"/>
</dbReference>
<dbReference type="InterPro" id="IPR049278">
    <property type="entry name" value="MS_channel_C"/>
</dbReference>
<evidence type="ECO:0000256" key="4">
    <source>
        <dbReference type="ARBA" id="ARBA00022692"/>
    </source>
</evidence>
<dbReference type="PANTHER" id="PTHR30347">
    <property type="entry name" value="POTASSIUM CHANNEL RELATED"/>
    <property type="match status" value="1"/>
</dbReference>
<dbReference type="InterPro" id="IPR006685">
    <property type="entry name" value="MscS_channel_2nd"/>
</dbReference>
<sequence>MDEVIDNDIFKDAGIRHFLDYTLITISNIPIKVSSVITLIIFLILIMLLLKFIKRSIYKVKSFDKAKQYSIYMLVKYVMLVVVIMLSLQILGFSLSVLLAGSAALLVGLGLGIQNLFSDYISGVIILIDNTVKVGDVIEVNSIVGTVQEIHLRTTTVLTRDDKYIILPNTILTRNELINWTLNILASRFEVSVGVDYSSDVDLVMQLLKEAALKEPGVLSNPEPFVRFTDFGDSSLNFSVYFWVEDVFRVENAKSELRVRIFKMFAQNNITIPFPQRVIHNGDS</sequence>
<protein>
    <submittedName>
        <fullName evidence="10">Mechanosensitive ion channel domain-containing protein</fullName>
    </submittedName>
</protein>
<dbReference type="InterPro" id="IPR011014">
    <property type="entry name" value="MscS_channel_TM-2"/>
</dbReference>
<feature type="transmembrane region" description="Helical" evidence="7">
    <location>
        <begin position="29"/>
        <end position="50"/>
    </location>
</feature>
<evidence type="ECO:0000256" key="7">
    <source>
        <dbReference type="SAM" id="Phobius"/>
    </source>
</evidence>
<dbReference type="RefSeq" id="WP_408086187.1">
    <property type="nucleotide sequence ID" value="NZ_JBELPZ010000024.1"/>
</dbReference>
<reference evidence="10 11" key="1">
    <citation type="submission" date="2024-06" db="EMBL/GenBank/DDBJ databases">
        <authorList>
            <person name="Kaempfer P."/>
            <person name="Viver T."/>
        </authorList>
    </citation>
    <scope>NUCLEOTIDE SEQUENCE [LARGE SCALE GENOMIC DNA]</scope>
    <source>
        <strain evidence="10 11">ST-119</strain>
    </source>
</reference>
<feature type="domain" description="Mechanosensitive ion channel MscS" evidence="8">
    <location>
        <begin position="115"/>
        <end position="181"/>
    </location>
</feature>
<evidence type="ECO:0000256" key="5">
    <source>
        <dbReference type="ARBA" id="ARBA00022989"/>
    </source>
</evidence>
<keyword evidence="3" id="KW-1003">Cell membrane</keyword>